<dbReference type="InterPro" id="IPR017557">
    <property type="entry name" value="Holo-ACP_synthase"/>
</dbReference>
<dbReference type="OrthoDB" id="5498803at2"/>
<accession>A0A4Q6XUE9</accession>
<dbReference type="AlphaFoldDB" id="A0A4Q6XUE9"/>
<evidence type="ECO:0000256" key="1">
    <source>
        <dbReference type="ARBA" id="ARBA00022679"/>
    </source>
</evidence>
<dbReference type="Pfam" id="PF20866">
    <property type="entry name" value="MdcG_N"/>
    <property type="match status" value="1"/>
</dbReference>
<dbReference type="EMBL" id="SGIS01000038">
    <property type="protein sequence ID" value="RZF61114.1"/>
    <property type="molecule type" value="Genomic_DNA"/>
</dbReference>
<feature type="domain" description="Phosphoribosyl-dephospho-CoA transferase MdcG C-terminal" evidence="3">
    <location>
        <begin position="89"/>
        <end position="203"/>
    </location>
</feature>
<dbReference type="InterPro" id="IPR048903">
    <property type="entry name" value="MdcG_N"/>
</dbReference>
<keyword evidence="1" id="KW-0808">Transferase</keyword>
<evidence type="ECO:0000256" key="2">
    <source>
        <dbReference type="ARBA" id="ARBA00022695"/>
    </source>
</evidence>
<evidence type="ECO:0000313" key="5">
    <source>
        <dbReference type="EMBL" id="RZF61114.1"/>
    </source>
</evidence>
<name>A0A4Q6XUE9_9SPHN</name>
<protein>
    <submittedName>
        <fullName evidence="5">Malonate decarboxylase holo-[acyl-carrier-protein] synthase</fullName>
    </submittedName>
</protein>
<dbReference type="InterPro" id="IPR049180">
    <property type="entry name" value="MdcG_C"/>
</dbReference>
<evidence type="ECO:0000259" key="3">
    <source>
        <dbReference type="Pfam" id="PF10620"/>
    </source>
</evidence>
<keyword evidence="6" id="KW-1185">Reference proteome</keyword>
<sequence>MRLDRHRLVHLDPSRWPDVLAAHPASRDIPEVAGWAAAGWPLIARRPLCDDKAGFVPLGLPLPPSLGKRRLAFAVPPDAILSDGPPPLLADAAEQAPMEWRQTIAKIVALDPETRCFGSLAWMHLTGLAYLSLTSDLDLLWHVADADDTARLAPILEVDITAPMRLDGEFITPSGYAIQWREWMSEASEVLVKTTDGNRMLTRAAVFA</sequence>
<gene>
    <name evidence="5" type="primary">mdcG</name>
    <name evidence="5" type="ORF">EWE75_19535</name>
</gene>
<evidence type="ECO:0000313" key="6">
    <source>
        <dbReference type="Proteomes" id="UP000292085"/>
    </source>
</evidence>
<evidence type="ECO:0000259" key="4">
    <source>
        <dbReference type="Pfam" id="PF20866"/>
    </source>
</evidence>
<dbReference type="NCBIfam" id="TIGR03135">
    <property type="entry name" value="malonate_mdcG"/>
    <property type="match status" value="1"/>
</dbReference>
<organism evidence="5 6">
    <name type="scientific">Sphingomonas populi</name>
    <dbReference type="NCBI Taxonomy" id="2484750"/>
    <lineage>
        <taxon>Bacteria</taxon>
        <taxon>Pseudomonadati</taxon>
        <taxon>Pseudomonadota</taxon>
        <taxon>Alphaproteobacteria</taxon>
        <taxon>Sphingomonadales</taxon>
        <taxon>Sphingomonadaceae</taxon>
        <taxon>Sphingomonas</taxon>
    </lineage>
</organism>
<keyword evidence="2" id="KW-0548">Nucleotidyltransferase</keyword>
<comment type="caution">
    <text evidence="5">The sequence shown here is derived from an EMBL/GenBank/DDBJ whole genome shotgun (WGS) entry which is preliminary data.</text>
</comment>
<proteinExistence type="predicted"/>
<dbReference type="RefSeq" id="WP_130159786.1">
    <property type="nucleotide sequence ID" value="NZ_SGIS01000038.1"/>
</dbReference>
<dbReference type="Pfam" id="PF10620">
    <property type="entry name" value="MdcG"/>
    <property type="match status" value="1"/>
</dbReference>
<feature type="domain" description="Phosphoribosyl-dephospho-CoA transferase MdcG N-terminal" evidence="4">
    <location>
        <begin position="5"/>
        <end position="82"/>
    </location>
</feature>
<reference evidence="5 6" key="1">
    <citation type="submission" date="2019-02" db="EMBL/GenBank/DDBJ databases">
        <authorList>
            <person name="Li Y."/>
        </authorList>
    </citation>
    <scope>NUCLEOTIDE SEQUENCE [LARGE SCALE GENOMIC DNA]</scope>
    <source>
        <strain evidence="5 6">3-7</strain>
    </source>
</reference>
<dbReference type="Proteomes" id="UP000292085">
    <property type="component" value="Unassembled WGS sequence"/>
</dbReference>
<dbReference type="GO" id="GO:0016779">
    <property type="term" value="F:nucleotidyltransferase activity"/>
    <property type="evidence" value="ECO:0007669"/>
    <property type="project" value="UniProtKB-KW"/>
</dbReference>